<feature type="compositionally biased region" description="Basic and acidic residues" evidence="1">
    <location>
        <begin position="67"/>
        <end position="78"/>
    </location>
</feature>
<gene>
    <name evidence="2" type="ORF">FEV53_11715</name>
</gene>
<reference evidence="2 3" key="1">
    <citation type="submission" date="2019-06" db="EMBL/GenBank/DDBJ databases">
        <title>Paenimaribius caenipelagi gen. nov., sp. nov., isolated from a tidal flat.</title>
        <authorList>
            <person name="Yoon J.-H."/>
        </authorList>
    </citation>
    <scope>NUCLEOTIDE SEQUENCE [LARGE SCALE GENOMIC DNA]</scope>
    <source>
        <strain evidence="2 3">JBTF-M29</strain>
    </source>
</reference>
<dbReference type="AlphaFoldDB" id="A0A547PXK9"/>
<evidence type="ECO:0000256" key="1">
    <source>
        <dbReference type="SAM" id="MobiDB-lite"/>
    </source>
</evidence>
<dbReference type="Proteomes" id="UP000318590">
    <property type="component" value="Unassembled WGS sequence"/>
</dbReference>
<dbReference type="RefSeq" id="WP_142834986.1">
    <property type="nucleotide sequence ID" value="NZ_VFSV01000019.1"/>
</dbReference>
<evidence type="ECO:0000313" key="2">
    <source>
        <dbReference type="EMBL" id="TRD18891.1"/>
    </source>
</evidence>
<dbReference type="OrthoDB" id="7778431at2"/>
<feature type="region of interest" description="Disordered" evidence="1">
    <location>
        <begin position="67"/>
        <end position="90"/>
    </location>
</feature>
<organism evidence="2 3">
    <name type="scientific">Palleronia caenipelagi</name>
    <dbReference type="NCBI Taxonomy" id="2489174"/>
    <lineage>
        <taxon>Bacteria</taxon>
        <taxon>Pseudomonadati</taxon>
        <taxon>Pseudomonadota</taxon>
        <taxon>Alphaproteobacteria</taxon>
        <taxon>Rhodobacterales</taxon>
        <taxon>Roseobacteraceae</taxon>
        <taxon>Palleronia</taxon>
    </lineage>
</organism>
<name>A0A547PXK9_9RHOB</name>
<dbReference type="EMBL" id="VFSV01000019">
    <property type="protein sequence ID" value="TRD18891.1"/>
    <property type="molecule type" value="Genomic_DNA"/>
</dbReference>
<accession>A0A547PXK9</accession>
<proteinExistence type="predicted"/>
<protein>
    <submittedName>
        <fullName evidence="2">Uncharacterized protein</fullName>
    </submittedName>
</protein>
<feature type="compositionally biased region" description="Basic residues" evidence="1">
    <location>
        <begin position="79"/>
        <end position="90"/>
    </location>
</feature>
<sequence length="90" mass="9887">MKGDTADPKGLIFEAFRIDGISEAECRSVFLDWALSLGADVSANEAIELLLARYSDEHMDHPMLKVLREGMGRAEAPRRRGGGRARRGDG</sequence>
<evidence type="ECO:0000313" key="3">
    <source>
        <dbReference type="Proteomes" id="UP000318590"/>
    </source>
</evidence>
<keyword evidence="3" id="KW-1185">Reference proteome</keyword>
<comment type="caution">
    <text evidence="2">The sequence shown here is derived from an EMBL/GenBank/DDBJ whole genome shotgun (WGS) entry which is preliminary data.</text>
</comment>